<dbReference type="PANTHER" id="PTHR45658">
    <property type="entry name" value="GATA TRANSCRIPTION FACTOR"/>
    <property type="match status" value="1"/>
</dbReference>
<sequence length="401" mass="43810">MLHQTLISSSLSPTFSSPSHLSKPLSSFLLPLSLSSSSSSSLSPQATKETATATDMEPFKNVFMHQQSEEGVFVGERGNNTLFGAAGGEAFSVEELLDLGGFSDQLETSHERKELEKEKSKAREVKRESSDDSGVTFDLPLPPSVIDLPAHDAEELEWVSLIMDDSLSEVPATCTALPPRVPVKQEVCETKLRPTLYPPRVPVKLEDYETKLKPTLCALSTESLVPVKARRSKRSRAAVWSLSGSDNSSSSSSTTSSCSSSSFLFYDSPFITSADAPAFLLDDSVGPPAKKQKPKKRGRKPKVKNYIHPLYYTSSGSERRCSHCGVNKTPQWRAGPEGAKTLCNACGVRYKSGRLLPEYRPACSPTFVSELHSNSHRKVLEMRRKKESTMVEVSAPAVASF</sequence>
<dbReference type="Pfam" id="PF00320">
    <property type="entry name" value="GATA"/>
    <property type="match status" value="1"/>
</dbReference>
<feature type="domain" description="GATA-type" evidence="8">
    <location>
        <begin position="315"/>
        <end position="351"/>
    </location>
</feature>
<dbReference type="SUPFAM" id="SSF57716">
    <property type="entry name" value="Glucocorticoid receptor-like (DNA-binding domain)"/>
    <property type="match status" value="1"/>
</dbReference>
<dbReference type="GO" id="GO:0030154">
    <property type="term" value="P:cell differentiation"/>
    <property type="evidence" value="ECO:0007669"/>
    <property type="project" value="TreeGrafter"/>
</dbReference>
<comment type="caution">
    <text evidence="9">The sequence shown here is derived from an EMBL/GenBank/DDBJ whole genome shotgun (WGS) entry which is preliminary data.</text>
</comment>
<evidence type="ECO:0000256" key="1">
    <source>
        <dbReference type="ARBA" id="ARBA00005694"/>
    </source>
</evidence>
<dbReference type="PROSITE" id="PS00344">
    <property type="entry name" value="GATA_ZN_FINGER_1"/>
    <property type="match status" value="1"/>
</dbReference>
<evidence type="ECO:0000259" key="8">
    <source>
        <dbReference type="PROSITE" id="PS50114"/>
    </source>
</evidence>
<evidence type="ECO:0000256" key="4">
    <source>
        <dbReference type="ARBA" id="ARBA00022833"/>
    </source>
</evidence>
<evidence type="ECO:0000313" key="9">
    <source>
        <dbReference type="EMBL" id="KAJ4746832.1"/>
    </source>
</evidence>
<dbReference type="EMBL" id="JAMFTS010000005">
    <property type="protein sequence ID" value="KAJ4746832.1"/>
    <property type="molecule type" value="Genomic_DNA"/>
</dbReference>
<gene>
    <name evidence="9" type="ORF">LUZ62_081237</name>
</gene>
<dbReference type="PROSITE" id="PS50114">
    <property type="entry name" value="GATA_ZN_FINGER_2"/>
    <property type="match status" value="1"/>
</dbReference>
<dbReference type="PANTHER" id="PTHR45658:SF92">
    <property type="entry name" value="GATA TRANSCRIPTION FACTOR 5"/>
    <property type="match status" value="1"/>
</dbReference>
<dbReference type="SMART" id="SM00401">
    <property type="entry name" value="ZnF_GATA"/>
    <property type="match status" value="1"/>
</dbReference>
<reference evidence="9" key="1">
    <citation type="submission" date="2022-08" db="EMBL/GenBank/DDBJ databases">
        <authorList>
            <person name="Marques A."/>
        </authorList>
    </citation>
    <scope>NUCLEOTIDE SEQUENCE</scope>
    <source>
        <strain evidence="9">RhyPub2mFocal</strain>
        <tissue evidence="9">Leaves</tissue>
    </source>
</reference>
<comment type="similarity">
    <text evidence="1">Belongs to the type IV zinc-finger family. Class A subfamily.</text>
</comment>
<name>A0AAV8BWK7_9POAL</name>
<dbReference type="InterPro" id="IPR013088">
    <property type="entry name" value="Znf_NHR/GATA"/>
</dbReference>
<feature type="compositionally biased region" description="Basic and acidic residues" evidence="7">
    <location>
        <begin position="107"/>
        <end position="130"/>
    </location>
</feature>
<evidence type="ECO:0000256" key="6">
    <source>
        <dbReference type="PROSITE-ProRule" id="PRU00094"/>
    </source>
</evidence>
<accession>A0AAV8BWK7</accession>
<dbReference type="GO" id="GO:0005634">
    <property type="term" value="C:nucleus"/>
    <property type="evidence" value="ECO:0007669"/>
    <property type="project" value="TreeGrafter"/>
</dbReference>
<dbReference type="GO" id="GO:0006355">
    <property type="term" value="P:regulation of DNA-templated transcription"/>
    <property type="evidence" value="ECO:0007669"/>
    <property type="project" value="InterPro"/>
</dbReference>
<dbReference type="GO" id="GO:0043565">
    <property type="term" value="F:sequence-specific DNA binding"/>
    <property type="evidence" value="ECO:0007669"/>
    <property type="project" value="InterPro"/>
</dbReference>
<keyword evidence="3 6" id="KW-0863">Zinc-finger</keyword>
<proteinExistence type="inferred from homology"/>
<evidence type="ECO:0000256" key="2">
    <source>
        <dbReference type="ARBA" id="ARBA00022723"/>
    </source>
</evidence>
<evidence type="ECO:0000256" key="7">
    <source>
        <dbReference type="SAM" id="MobiDB-lite"/>
    </source>
</evidence>
<dbReference type="FunFam" id="3.30.50.10:FF:000018">
    <property type="entry name" value="GATA transcription factor"/>
    <property type="match status" value="1"/>
</dbReference>
<keyword evidence="10" id="KW-1185">Reference proteome</keyword>
<keyword evidence="2" id="KW-0479">Metal-binding</keyword>
<protein>
    <submittedName>
        <fullName evidence="9">GATA transcription factor</fullName>
    </submittedName>
</protein>
<dbReference type="AlphaFoldDB" id="A0AAV8BWK7"/>
<evidence type="ECO:0000256" key="5">
    <source>
        <dbReference type="ARBA" id="ARBA00023159"/>
    </source>
</evidence>
<dbReference type="InterPro" id="IPR000679">
    <property type="entry name" value="Znf_GATA"/>
</dbReference>
<feature type="region of interest" description="Disordered" evidence="7">
    <location>
        <begin position="107"/>
        <end position="138"/>
    </location>
</feature>
<dbReference type="GO" id="GO:0008270">
    <property type="term" value="F:zinc ion binding"/>
    <property type="evidence" value="ECO:0007669"/>
    <property type="project" value="UniProtKB-KW"/>
</dbReference>
<keyword evidence="5" id="KW-0010">Activator</keyword>
<dbReference type="Proteomes" id="UP001140206">
    <property type="component" value="Chromosome 5"/>
</dbReference>
<evidence type="ECO:0000313" key="10">
    <source>
        <dbReference type="Proteomes" id="UP001140206"/>
    </source>
</evidence>
<evidence type="ECO:0000256" key="3">
    <source>
        <dbReference type="ARBA" id="ARBA00022771"/>
    </source>
</evidence>
<organism evidence="9 10">
    <name type="scientific">Rhynchospora pubera</name>
    <dbReference type="NCBI Taxonomy" id="906938"/>
    <lineage>
        <taxon>Eukaryota</taxon>
        <taxon>Viridiplantae</taxon>
        <taxon>Streptophyta</taxon>
        <taxon>Embryophyta</taxon>
        <taxon>Tracheophyta</taxon>
        <taxon>Spermatophyta</taxon>
        <taxon>Magnoliopsida</taxon>
        <taxon>Liliopsida</taxon>
        <taxon>Poales</taxon>
        <taxon>Cyperaceae</taxon>
        <taxon>Cyperoideae</taxon>
        <taxon>Rhynchosporeae</taxon>
        <taxon>Rhynchospora</taxon>
    </lineage>
</organism>
<dbReference type="CDD" id="cd00202">
    <property type="entry name" value="ZnF_GATA"/>
    <property type="match status" value="1"/>
</dbReference>
<dbReference type="InterPro" id="IPR051140">
    <property type="entry name" value="GATA_TF"/>
</dbReference>
<dbReference type="Gene3D" id="3.30.50.10">
    <property type="entry name" value="Erythroid Transcription Factor GATA-1, subunit A"/>
    <property type="match status" value="1"/>
</dbReference>
<keyword evidence="4" id="KW-0862">Zinc</keyword>